<sequence>MAKLESKQTDLWVVLFVTFAAATIITILRLLSRRLKRIPLSWDDYFALCGYAISVGWIIIVPYSANSRVEDSLCLPDGLRVLGCWSSALLNRPNSMSK</sequence>
<gene>
    <name evidence="2" type="ORF">Forpe1208_v002062</name>
</gene>
<dbReference type="AlphaFoldDB" id="A0A8J5PJD2"/>
<dbReference type="EMBL" id="JAELUQ010000002">
    <property type="protein sequence ID" value="KAG7420144.1"/>
    <property type="molecule type" value="Genomic_DNA"/>
</dbReference>
<evidence type="ECO:0000313" key="2">
    <source>
        <dbReference type="EMBL" id="KAG7420144.1"/>
    </source>
</evidence>
<dbReference type="Proteomes" id="UP000694050">
    <property type="component" value="Unassembled WGS sequence"/>
</dbReference>
<reference evidence="2" key="1">
    <citation type="submission" date="2021-04" db="EMBL/GenBank/DDBJ databases">
        <title>First draft genome resource for Brassicaceae pathogens Fusarium oxysporum f. sp. raphani and Fusarium oxysporum f. sp. rapae.</title>
        <authorList>
            <person name="Asai S."/>
        </authorList>
    </citation>
    <scope>NUCLEOTIDE SEQUENCE</scope>
    <source>
        <strain evidence="2">Tf1208</strain>
    </source>
</reference>
<feature type="transmembrane region" description="Helical" evidence="1">
    <location>
        <begin position="12"/>
        <end position="32"/>
    </location>
</feature>
<proteinExistence type="predicted"/>
<accession>A0A8J5PJD2</accession>
<keyword evidence="1" id="KW-1133">Transmembrane helix</keyword>
<feature type="transmembrane region" description="Helical" evidence="1">
    <location>
        <begin position="44"/>
        <end position="65"/>
    </location>
</feature>
<name>A0A8J5PJD2_FUSOX</name>
<evidence type="ECO:0000256" key="1">
    <source>
        <dbReference type="SAM" id="Phobius"/>
    </source>
</evidence>
<keyword evidence="1" id="KW-0812">Transmembrane</keyword>
<keyword evidence="1" id="KW-0472">Membrane</keyword>
<comment type="caution">
    <text evidence="2">The sequence shown here is derived from an EMBL/GenBank/DDBJ whole genome shotgun (WGS) entry which is preliminary data.</text>
</comment>
<organism evidence="2 3">
    <name type="scientific">Fusarium oxysporum f. sp. rapae</name>
    <dbReference type="NCBI Taxonomy" id="485398"/>
    <lineage>
        <taxon>Eukaryota</taxon>
        <taxon>Fungi</taxon>
        <taxon>Dikarya</taxon>
        <taxon>Ascomycota</taxon>
        <taxon>Pezizomycotina</taxon>
        <taxon>Sordariomycetes</taxon>
        <taxon>Hypocreomycetidae</taxon>
        <taxon>Hypocreales</taxon>
        <taxon>Nectriaceae</taxon>
        <taxon>Fusarium</taxon>
        <taxon>Fusarium oxysporum species complex</taxon>
    </lineage>
</organism>
<protein>
    <submittedName>
        <fullName evidence="2">Uncharacterized protein</fullName>
    </submittedName>
</protein>
<evidence type="ECO:0000313" key="3">
    <source>
        <dbReference type="Proteomes" id="UP000694050"/>
    </source>
</evidence>